<feature type="domain" description="WYL" evidence="1">
    <location>
        <begin position="120"/>
        <end position="196"/>
    </location>
</feature>
<accession>A0A4Y8V6A5</accession>
<organism evidence="3 4">
    <name type="scientific">Segatella hominis</name>
    <dbReference type="NCBI Taxonomy" id="2518605"/>
    <lineage>
        <taxon>Bacteria</taxon>
        <taxon>Pseudomonadati</taxon>
        <taxon>Bacteroidota</taxon>
        <taxon>Bacteroidia</taxon>
        <taxon>Bacteroidales</taxon>
        <taxon>Prevotellaceae</taxon>
        <taxon>Segatella</taxon>
    </lineage>
</organism>
<evidence type="ECO:0000313" key="3">
    <source>
        <dbReference type="EMBL" id="TFH76398.1"/>
    </source>
</evidence>
<evidence type="ECO:0000259" key="1">
    <source>
        <dbReference type="Pfam" id="PF13280"/>
    </source>
</evidence>
<dbReference type="EMBL" id="SGVY01000045">
    <property type="protein sequence ID" value="TFH76398.1"/>
    <property type="molecule type" value="Genomic_DNA"/>
</dbReference>
<reference evidence="3 4" key="1">
    <citation type="submission" date="2019-02" db="EMBL/GenBank/DDBJ databases">
        <title>Draft Genome Sequence of the Prevotella sp. BCRC 81118, Isolated from Human Feces.</title>
        <authorList>
            <person name="Huang C.-H."/>
        </authorList>
    </citation>
    <scope>NUCLEOTIDE SEQUENCE [LARGE SCALE GENOMIC DNA]</scope>
    <source>
        <strain evidence="3 4">BCRC 81118</strain>
    </source>
</reference>
<dbReference type="Proteomes" id="UP000297872">
    <property type="component" value="Unassembled WGS sequence"/>
</dbReference>
<name>A0A4Y8V6A5_9BACT</name>
<feature type="domain" description="WCX" evidence="2">
    <location>
        <begin position="231"/>
        <end position="304"/>
    </location>
</feature>
<dbReference type="GeneID" id="302996274"/>
<dbReference type="AlphaFoldDB" id="A0A4Y8V6A5"/>
<evidence type="ECO:0000259" key="2">
    <source>
        <dbReference type="Pfam" id="PF25583"/>
    </source>
</evidence>
<protein>
    <submittedName>
        <fullName evidence="3">WYL domain-containing protein</fullName>
    </submittedName>
</protein>
<dbReference type="RefSeq" id="WP_118117584.1">
    <property type="nucleotide sequence ID" value="NZ_SGVY01000045.1"/>
</dbReference>
<dbReference type="PANTHER" id="PTHR34580:SF9">
    <property type="entry name" value="SLL5097 PROTEIN"/>
    <property type="match status" value="1"/>
</dbReference>
<dbReference type="Pfam" id="PF25583">
    <property type="entry name" value="WCX"/>
    <property type="match status" value="1"/>
</dbReference>
<comment type="caution">
    <text evidence="3">The sequence shown here is derived from an EMBL/GenBank/DDBJ whole genome shotgun (WGS) entry which is preliminary data.</text>
</comment>
<dbReference type="PANTHER" id="PTHR34580">
    <property type="match status" value="1"/>
</dbReference>
<dbReference type="InterPro" id="IPR051534">
    <property type="entry name" value="CBASS_pafABC_assoc_protein"/>
</dbReference>
<gene>
    <name evidence="3" type="ORF">EXN75_13460</name>
</gene>
<evidence type="ECO:0000313" key="4">
    <source>
        <dbReference type="Proteomes" id="UP000297872"/>
    </source>
</evidence>
<sequence>MRTQAKFKEYIWLVNTINKAQSISFADIQKKWLETDMSEGIELARSTFNRHKDAIEDIFGIYIECNRKNGYKYSIGNPEALESDSIQNWMLATLASNNIISECVSLQDRIVLETVPYEGENLKLILDAMKRNIKITILYKRYGNTDAKSYTIEPYCIKLHKQRWYVLGHFHYTEAENQEVKDYYALFSLDRIKSIESTDTKFEIAQDFNAQDYFKEYYGVLIGDGTAVERIRFRAYDYEQYRVKDLPLHSTQKTIAKGDNYMDFEITMRPTVDFFGYLMSRGSQLRILSPEWLAEQIHDLHRDAMRMYEKIE</sequence>
<dbReference type="Pfam" id="PF13280">
    <property type="entry name" value="WYL"/>
    <property type="match status" value="1"/>
</dbReference>
<dbReference type="OrthoDB" id="43316at2"/>
<dbReference type="InterPro" id="IPR026881">
    <property type="entry name" value="WYL_dom"/>
</dbReference>
<keyword evidence="4" id="KW-1185">Reference proteome</keyword>
<dbReference type="PROSITE" id="PS52050">
    <property type="entry name" value="WYL"/>
    <property type="match status" value="1"/>
</dbReference>
<dbReference type="InterPro" id="IPR057727">
    <property type="entry name" value="WCX_dom"/>
</dbReference>
<proteinExistence type="predicted"/>